<evidence type="ECO:0000256" key="3">
    <source>
        <dbReference type="SAM" id="MobiDB-lite"/>
    </source>
</evidence>
<dbReference type="RefSeq" id="WP_169382584.1">
    <property type="nucleotide sequence ID" value="NZ_JAAXLA010000032.1"/>
</dbReference>
<feature type="region of interest" description="Disordered" evidence="3">
    <location>
        <begin position="1"/>
        <end position="21"/>
    </location>
</feature>
<dbReference type="Pfam" id="PF00005">
    <property type="entry name" value="ABC_tran"/>
    <property type="match status" value="1"/>
</dbReference>
<feature type="domain" description="ABC transporter" evidence="4">
    <location>
        <begin position="42"/>
        <end position="177"/>
    </location>
</feature>
<evidence type="ECO:0000313" key="6">
    <source>
        <dbReference type="Proteomes" id="UP000820669"/>
    </source>
</evidence>
<evidence type="ECO:0000259" key="4">
    <source>
        <dbReference type="Pfam" id="PF00005"/>
    </source>
</evidence>
<keyword evidence="5" id="KW-0547">Nucleotide-binding</keyword>
<keyword evidence="6" id="KW-1185">Reference proteome</keyword>
<dbReference type="PANTHER" id="PTHR43335">
    <property type="entry name" value="ABC TRANSPORTER, ATP-BINDING PROTEIN"/>
    <property type="match status" value="1"/>
</dbReference>
<dbReference type="Gene3D" id="3.40.50.300">
    <property type="entry name" value="P-loop containing nucleotide triphosphate hydrolases"/>
    <property type="match status" value="1"/>
</dbReference>
<sequence length="238" mass="24246">MPEPDPEPAAGEDTFGARAAPPVPALRTEGLGLRTRHGWVFTDVTVELPAGGLLSVHGPAGSGRSMLLLALAGRAATTAGRLTVDGAERPAAIRRRVAVARIGGAVDLEPGLRVADHIRERRLLTGAPVTDLDEAVAVLGLTLPRTDRVGDLLAVDAVLFAVALATMGRPALIVVDDVEAGLPAADRDRVIGALFRLTDSGIAVATAGVDPVAAADAVVALDGAAAELGSVHGWQERG</sequence>
<gene>
    <name evidence="5" type="ORF">HF526_17740</name>
</gene>
<comment type="caution">
    <text evidence="5">The sequence shown here is derived from an EMBL/GenBank/DDBJ whole genome shotgun (WGS) entry which is preliminary data.</text>
</comment>
<dbReference type="InterPro" id="IPR003439">
    <property type="entry name" value="ABC_transporter-like_ATP-bd"/>
</dbReference>
<dbReference type="EMBL" id="JAAXLA010000032">
    <property type="protein sequence ID" value="NMH99138.1"/>
    <property type="molecule type" value="Genomic_DNA"/>
</dbReference>
<dbReference type="InterPro" id="IPR027417">
    <property type="entry name" value="P-loop_NTPase"/>
</dbReference>
<evidence type="ECO:0000313" key="5">
    <source>
        <dbReference type="EMBL" id="NMH99138.1"/>
    </source>
</evidence>
<keyword evidence="2" id="KW-0813">Transport</keyword>
<accession>A0ABX1SF69</accession>
<keyword evidence="5" id="KW-0067">ATP-binding</keyword>
<reference evidence="5 6" key="1">
    <citation type="submission" date="2020-04" db="EMBL/GenBank/DDBJ databases">
        <authorList>
            <person name="Klaysubun C."/>
            <person name="Duangmal K."/>
            <person name="Lipun K."/>
        </authorList>
    </citation>
    <scope>NUCLEOTIDE SEQUENCE [LARGE SCALE GENOMIC DNA]</scope>
    <source>
        <strain evidence="5 6">K10HN5</strain>
    </source>
</reference>
<organism evidence="5 6">
    <name type="scientific">Pseudonocardia acidicola</name>
    <dbReference type="NCBI Taxonomy" id="2724939"/>
    <lineage>
        <taxon>Bacteria</taxon>
        <taxon>Bacillati</taxon>
        <taxon>Actinomycetota</taxon>
        <taxon>Actinomycetes</taxon>
        <taxon>Pseudonocardiales</taxon>
        <taxon>Pseudonocardiaceae</taxon>
        <taxon>Pseudonocardia</taxon>
    </lineage>
</organism>
<protein>
    <submittedName>
        <fullName evidence="5">ATP-binding cassette domain-containing protein</fullName>
    </submittedName>
</protein>
<comment type="similarity">
    <text evidence="1">Belongs to the ABC transporter superfamily.</text>
</comment>
<dbReference type="SUPFAM" id="SSF52540">
    <property type="entry name" value="P-loop containing nucleoside triphosphate hydrolases"/>
    <property type="match status" value="1"/>
</dbReference>
<dbReference type="Proteomes" id="UP000820669">
    <property type="component" value="Unassembled WGS sequence"/>
</dbReference>
<proteinExistence type="inferred from homology"/>
<evidence type="ECO:0000256" key="2">
    <source>
        <dbReference type="ARBA" id="ARBA00022448"/>
    </source>
</evidence>
<dbReference type="GO" id="GO:0005524">
    <property type="term" value="F:ATP binding"/>
    <property type="evidence" value="ECO:0007669"/>
    <property type="project" value="UniProtKB-KW"/>
</dbReference>
<dbReference type="PANTHER" id="PTHR43335:SF2">
    <property type="entry name" value="ABC TRANSPORTER, ATP-BINDING PROTEIN"/>
    <property type="match status" value="1"/>
</dbReference>
<name>A0ABX1SF69_9PSEU</name>
<evidence type="ECO:0000256" key="1">
    <source>
        <dbReference type="ARBA" id="ARBA00005417"/>
    </source>
</evidence>